<dbReference type="Pfam" id="PF06916">
    <property type="entry name" value="FAM210A-B_dom"/>
    <property type="match status" value="1"/>
</dbReference>
<dbReference type="EMBL" id="CAJPDS010000003">
    <property type="protein sequence ID" value="CAF9904820.1"/>
    <property type="molecule type" value="Genomic_DNA"/>
</dbReference>
<keyword evidence="2" id="KW-0472">Membrane</keyword>
<evidence type="ECO:0000313" key="5">
    <source>
        <dbReference type="Proteomes" id="UP000664521"/>
    </source>
</evidence>
<dbReference type="InterPro" id="IPR045866">
    <property type="entry name" value="FAM210A/B-like"/>
</dbReference>
<dbReference type="GO" id="GO:0005739">
    <property type="term" value="C:mitochondrion"/>
    <property type="evidence" value="ECO:0007669"/>
    <property type="project" value="TreeGrafter"/>
</dbReference>
<keyword evidence="2" id="KW-0812">Transmembrane</keyword>
<keyword evidence="2" id="KW-1133">Transmembrane helix</keyword>
<evidence type="ECO:0000313" key="4">
    <source>
        <dbReference type="EMBL" id="CAF9904820.1"/>
    </source>
</evidence>
<proteinExistence type="predicted"/>
<gene>
    <name evidence="4" type="ORF">HETSPECPRED_004796</name>
</gene>
<feature type="region of interest" description="Disordered" evidence="1">
    <location>
        <begin position="58"/>
        <end position="78"/>
    </location>
</feature>
<reference evidence="4" key="1">
    <citation type="submission" date="2021-03" db="EMBL/GenBank/DDBJ databases">
        <authorList>
            <person name="Tagirdzhanova G."/>
        </authorList>
    </citation>
    <scope>NUCLEOTIDE SEQUENCE</scope>
</reference>
<evidence type="ECO:0000259" key="3">
    <source>
        <dbReference type="Pfam" id="PF06916"/>
    </source>
</evidence>
<dbReference type="OrthoDB" id="426386at2759"/>
<keyword evidence="5" id="KW-1185">Reference proteome</keyword>
<organism evidence="4 5">
    <name type="scientific">Heterodermia speciosa</name>
    <dbReference type="NCBI Taxonomy" id="116794"/>
    <lineage>
        <taxon>Eukaryota</taxon>
        <taxon>Fungi</taxon>
        <taxon>Dikarya</taxon>
        <taxon>Ascomycota</taxon>
        <taxon>Pezizomycotina</taxon>
        <taxon>Lecanoromycetes</taxon>
        <taxon>OSLEUM clade</taxon>
        <taxon>Lecanoromycetidae</taxon>
        <taxon>Caliciales</taxon>
        <taxon>Physciaceae</taxon>
        <taxon>Heterodermia</taxon>
    </lineage>
</organism>
<feature type="domain" description="DUF1279" evidence="3">
    <location>
        <begin position="83"/>
        <end position="223"/>
    </location>
</feature>
<name>A0A8H3I669_9LECA</name>
<protein>
    <recommendedName>
        <fullName evidence="3">DUF1279 domain-containing protein</fullName>
    </recommendedName>
</protein>
<feature type="transmembrane region" description="Helical" evidence="2">
    <location>
        <begin position="92"/>
        <end position="115"/>
    </location>
</feature>
<dbReference type="Proteomes" id="UP000664521">
    <property type="component" value="Unassembled WGS sequence"/>
</dbReference>
<dbReference type="AlphaFoldDB" id="A0A8H3I669"/>
<evidence type="ECO:0000256" key="2">
    <source>
        <dbReference type="SAM" id="Phobius"/>
    </source>
</evidence>
<dbReference type="PANTHER" id="PTHR21377">
    <property type="entry name" value="PROTEIN FAM210B, MITOCHONDRIAL"/>
    <property type="match status" value="1"/>
</dbReference>
<dbReference type="PANTHER" id="PTHR21377:SF0">
    <property type="entry name" value="PROTEIN FAM210B, MITOCHONDRIAL"/>
    <property type="match status" value="1"/>
</dbReference>
<evidence type="ECO:0000256" key="1">
    <source>
        <dbReference type="SAM" id="MobiDB-lite"/>
    </source>
</evidence>
<comment type="caution">
    <text evidence="4">The sequence shown here is derived from an EMBL/GenBank/DDBJ whole genome shotgun (WGS) entry which is preliminary data.</text>
</comment>
<sequence length="251" mass="28395">MKAARVLQQARRPTPTCLSQQARTRLHNNSSSAFPSPFSFFSLRNPCSNSIRRIPNKRFSSSKSPFNPTPHLNSPEPSLSLSQRFKKLSREYGWSALGVYLLLTALDLPFCFLAVRWLGTERIGHWEHVILAWFWRIVPYPLPATEEPHDTEPLTAGKKPEEYGVVASKGEEVGVPTYDHDVVEAEKRNSSEDASIWTQLALAYAVHKSFIFLRVPLTAAVTPRVVKTLRGWGWDIGKRRPTKGVKDVKTD</sequence>
<accession>A0A8H3I669</accession>
<dbReference type="InterPro" id="IPR009688">
    <property type="entry name" value="FAM210A/B-like_dom"/>
</dbReference>